<dbReference type="KEGG" id="tmn:UCRPA7_1903"/>
<evidence type="ECO:0000256" key="4">
    <source>
        <dbReference type="ARBA" id="ARBA00023136"/>
    </source>
</evidence>
<feature type="transmembrane region" description="Helical" evidence="6">
    <location>
        <begin position="78"/>
        <end position="96"/>
    </location>
</feature>
<feature type="transmembrane region" description="Helical" evidence="6">
    <location>
        <begin position="20"/>
        <end position="41"/>
    </location>
</feature>
<feature type="transmembrane region" description="Helical" evidence="6">
    <location>
        <begin position="117"/>
        <end position="136"/>
    </location>
</feature>
<evidence type="ECO:0000256" key="6">
    <source>
        <dbReference type="SAM" id="Phobius"/>
    </source>
</evidence>
<keyword evidence="3 6" id="KW-1133">Transmembrane helix</keyword>
<feature type="transmembrane region" description="Helical" evidence="6">
    <location>
        <begin position="156"/>
        <end position="179"/>
    </location>
</feature>
<dbReference type="eggNOG" id="ENOG502RDNH">
    <property type="taxonomic scope" value="Eukaryota"/>
</dbReference>
<dbReference type="HOGENOM" id="CLU_033465_0_1_1"/>
<dbReference type="Pfam" id="PF04479">
    <property type="entry name" value="RTA1"/>
    <property type="match status" value="1"/>
</dbReference>
<keyword evidence="4 6" id="KW-0472">Membrane</keyword>
<evidence type="ECO:0000256" key="1">
    <source>
        <dbReference type="ARBA" id="ARBA00004141"/>
    </source>
</evidence>
<comment type="subcellular location">
    <subcellularLocation>
        <location evidence="1">Membrane</location>
        <topology evidence="1">Multi-pass membrane protein</topology>
    </subcellularLocation>
</comment>
<proteinExistence type="predicted"/>
<dbReference type="GO" id="GO:0016020">
    <property type="term" value="C:membrane"/>
    <property type="evidence" value="ECO:0007669"/>
    <property type="project" value="UniProtKB-SubCell"/>
</dbReference>
<dbReference type="PANTHER" id="PTHR31465">
    <property type="entry name" value="PROTEIN RTA1-RELATED"/>
    <property type="match status" value="1"/>
</dbReference>
<evidence type="ECO:0000313" key="8">
    <source>
        <dbReference type="Proteomes" id="UP000014074"/>
    </source>
</evidence>
<accession>R8BT12</accession>
<feature type="transmembrane region" description="Helical" evidence="6">
    <location>
        <begin position="191"/>
        <end position="213"/>
    </location>
</feature>
<gene>
    <name evidence="7" type="ORF">UCRPA7_1903</name>
</gene>
<dbReference type="EMBL" id="KB932913">
    <property type="protein sequence ID" value="EOO02538.1"/>
    <property type="molecule type" value="Genomic_DNA"/>
</dbReference>
<protein>
    <submittedName>
        <fullName evidence="7">Putative rta1 domain protein</fullName>
    </submittedName>
</protein>
<dbReference type="Proteomes" id="UP000014074">
    <property type="component" value="Unassembled WGS sequence"/>
</dbReference>
<keyword evidence="2 6" id="KW-0812">Transmembrane</keyword>
<evidence type="ECO:0000256" key="2">
    <source>
        <dbReference type="ARBA" id="ARBA00022692"/>
    </source>
</evidence>
<feature type="region of interest" description="Disordered" evidence="5">
    <location>
        <begin position="321"/>
        <end position="345"/>
    </location>
</feature>
<feature type="transmembrane region" description="Helical" evidence="6">
    <location>
        <begin position="243"/>
        <end position="262"/>
    </location>
</feature>
<reference evidence="8" key="1">
    <citation type="journal article" date="2013" name="Genome Announc.">
        <title>Draft genome sequence of the ascomycete Phaeoacremonium aleophilum strain UCR-PA7, a causal agent of the esca disease complex in grapevines.</title>
        <authorList>
            <person name="Blanco-Ulate B."/>
            <person name="Rolshausen P."/>
            <person name="Cantu D."/>
        </authorList>
    </citation>
    <scope>NUCLEOTIDE SEQUENCE [LARGE SCALE GENOMIC DNA]</scope>
    <source>
        <strain evidence="8">UCR-PA7</strain>
    </source>
</reference>
<dbReference type="OrthoDB" id="3358017at2759"/>
<dbReference type="GeneID" id="19322101"/>
<dbReference type="InterPro" id="IPR007568">
    <property type="entry name" value="RTA1"/>
</dbReference>
<keyword evidence="8" id="KW-1185">Reference proteome</keyword>
<dbReference type="RefSeq" id="XP_007912673.1">
    <property type="nucleotide sequence ID" value="XM_007914482.1"/>
</dbReference>
<name>R8BT12_PHAM7</name>
<feature type="transmembrane region" description="Helical" evidence="6">
    <location>
        <begin position="48"/>
        <end position="66"/>
    </location>
</feature>
<organism evidence="7 8">
    <name type="scientific">Phaeoacremonium minimum (strain UCR-PA7)</name>
    <name type="common">Esca disease fungus</name>
    <name type="synonym">Togninia minima</name>
    <dbReference type="NCBI Taxonomy" id="1286976"/>
    <lineage>
        <taxon>Eukaryota</taxon>
        <taxon>Fungi</taxon>
        <taxon>Dikarya</taxon>
        <taxon>Ascomycota</taxon>
        <taxon>Pezizomycotina</taxon>
        <taxon>Sordariomycetes</taxon>
        <taxon>Sordariomycetidae</taxon>
        <taxon>Togniniales</taxon>
        <taxon>Togniniaceae</taxon>
        <taxon>Phaeoacremonium</taxon>
    </lineage>
</organism>
<dbReference type="PANTHER" id="PTHR31465:SF13">
    <property type="entry name" value="RTA1 DOMAIN PROTEIN-RELATED"/>
    <property type="match status" value="1"/>
</dbReference>
<dbReference type="AlphaFoldDB" id="R8BT12"/>
<evidence type="ECO:0000313" key="7">
    <source>
        <dbReference type="EMBL" id="EOO02538.1"/>
    </source>
</evidence>
<evidence type="ECO:0000256" key="3">
    <source>
        <dbReference type="ARBA" id="ARBA00022989"/>
    </source>
</evidence>
<sequence length="345" mass="39047">MSENGKYVDGSLWFYAPNKGAPVFFTVAFGASGLCHIWQCIHYKCWKLMGVYTFCALLFTSGFILREIGTFNYDNLDIFLSSTVLIYAAPPLYELGNYQILGRILYYVPQLAPMHPGRVLTTFAAISGIVEALNANGAINASNSDLPMSRQNIGKALLKAALLIQIGVIFLFVLTAAYFQRQCIKNGIRNAKLNGALLTLYISSALITVRTIYRIVEYFSLAKLHFEEGMDPMSFSPIIRYEWFFYVFEAVLMICNQVLWNVRHPRRYLPSSTKVYLAKDGVTEILGPGYKDERNFLVTLFDPFDIYGLIKGRDKKTRFWENEAPTEDASRKENNRNGAAPESTV</sequence>
<evidence type="ECO:0000256" key="5">
    <source>
        <dbReference type="SAM" id="MobiDB-lite"/>
    </source>
</evidence>